<evidence type="ECO:0000256" key="2">
    <source>
        <dbReference type="ARBA" id="ARBA00022723"/>
    </source>
</evidence>
<comment type="domain">
    <text evidence="15">The N-terminal DNA-binding domain is a ssDNA-dependent ATPase and has ATP-dependent 3'-5' helicase function. This domain interacts with RecC.</text>
</comment>
<keyword evidence="3 15" id="KW-0547">Nucleotide-binding</keyword>
<dbReference type="SUPFAM" id="SSF52540">
    <property type="entry name" value="P-loop containing nucleoside triphosphate hydrolases"/>
    <property type="match status" value="1"/>
</dbReference>
<keyword evidence="2 15" id="KW-0479">Metal-binding</keyword>
<gene>
    <name evidence="15" type="primary">recB</name>
    <name evidence="19" type="ORF">SAMN05444266_109211</name>
</gene>
<dbReference type="GO" id="GO:0005829">
    <property type="term" value="C:cytosol"/>
    <property type="evidence" value="ECO:0007669"/>
    <property type="project" value="TreeGrafter"/>
</dbReference>
<keyword evidence="12 15" id="KW-0413">Isomerase</keyword>
<feature type="region of interest" description="DNA-binding and helicase activity, interacts with RecC" evidence="15">
    <location>
        <begin position="1"/>
        <end position="843"/>
    </location>
</feature>
<comment type="catalytic activity">
    <reaction evidence="14 15">
        <text>ATP + H2O = ADP + phosphate + H(+)</text>
        <dbReference type="Rhea" id="RHEA:13065"/>
        <dbReference type="ChEBI" id="CHEBI:15377"/>
        <dbReference type="ChEBI" id="CHEBI:15378"/>
        <dbReference type="ChEBI" id="CHEBI:30616"/>
        <dbReference type="ChEBI" id="CHEBI:43474"/>
        <dbReference type="ChEBI" id="CHEBI:456216"/>
        <dbReference type="EC" id="5.6.2.4"/>
    </reaction>
</comment>
<dbReference type="EC" id="5.6.2.4" evidence="15"/>
<dbReference type="AlphaFoldDB" id="A0A1M7K971"/>
<dbReference type="SUPFAM" id="SSF52980">
    <property type="entry name" value="Restriction endonuclease-like"/>
    <property type="match status" value="1"/>
</dbReference>
<dbReference type="Pfam" id="PF13361">
    <property type="entry name" value="UvrD_C"/>
    <property type="match status" value="2"/>
</dbReference>
<keyword evidence="6 15" id="KW-0347">Helicase</keyword>
<dbReference type="InterPro" id="IPR004586">
    <property type="entry name" value="RecB"/>
</dbReference>
<evidence type="ECO:0000256" key="8">
    <source>
        <dbReference type="ARBA" id="ARBA00022840"/>
    </source>
</evidence>
<name>A0A1M7K971_9BACT</name>
<dbReference type="GO" id="GO:0009338">
    <property type="term" value="C:exodeoxyribonuclease V complex"/>
    <property type="evidence" value="ECO:0007669"/>
    <property type="project" value="TreeGrafter"/>
</dbReference>
<dbReference type="Pfam" id="PF12705">
    <property type="entry name" value="PDDEXK_1"/>
    <property type="match status" value="1"/>
</dbReference>
<dbReference type="PANTHER" id="PTHR11070:SF23">
    <property type="entry name" value="RECBCD ENZYME SUBUNIT RECB"/>
    <property type="match status" value="1"/>
</dbReference>
<feature type="binding site" evidence="15">
    <location>
        <position position="1043"/>
    </location>
    <ligand>
        <name>Mg(2+)</name>
        <dbReference type="ChEBI" id="CHEBI:18420"/>
    </ligand>
</feature>
<dbReference type="PROSITE" id="PS51198">
    <property type="entry name" value="UVRD_HELICASE_ATP_BIND"/>
    <property type="match status" value="1"/>
</dbReference>
<feature type="binding site" evidence="16">
    <location>
        <begin position="24"/>
        <end position="31"/>
    </location>
    <ligand>
        <name>ATP</name>
        <dbReference type="ChEBI" id="CHEBI:30616"/>
    </ligand>
</feature>
<dbReference type="NCBIfam" id="TIGR00609">
    <property type="entry name" value="recB"/>
    <property type="match status" value="1"/>
</dbReference>
<keyword evidence="10 15" id="KW-0238">DNA-binding</keyword>
<comment type="domain">
    <text evidence="15">The C-terminal domain has nuclease activity and interacts with RecD. It interacts with RecA, facilitating its loading onto ssDNA.</text>
</comment>
<evidence type="ECO:0000313" key="19">
    <source>
        <dbReference type="EMBL" id="SHM61842.1"/>
    </source>
</evidence>
<comment type="similarity">
    <text evidence="15">Belongs to the helicase family. UvrD subfamily.</text>
</comment>
<evidence type="ECO:0000313" key="20">
    <source>
        <dbReference type="Proteomes" id="UP000184420"/>
    </source>
</evidence>
<dbReference type="GO" id="GO:0000724">
    <property type="term" value="P:double-strand break repair via homologous recombination"/>
    <property type="evidence" value="ECO:0007669"/>
    <property type="project" value="UniProtKB-UniRule"/>
</dbReference>
<dbReference type="InterPro" id="IPR014016">
    <property type="entry name" value="UvrD-like_ATP-bd"/>
</dbReference>
<comment type="catalytic activity">
    <reaction evidence="15">
        <text>Exonucleolytic cleavage (in the presence of ATP) in either 5'- to 3'- or 3'- to 5'-direction to yield 5'-phosphooligonucleotides.</text>
        <dbReference type="EC" id="3.1.11.5"/>
    </reaction>
</comment>
<evidence type="ECO:0000256" key="1">
    <source>
        <dbReference type="ARBA" id="ARBA00022722"/>
    </source>
</evidence>
<dbReference type="GO" id="GO:0003677">
    <property type="term" value="F:DNA binding"/>
    <property type="evidence" value="ECO:0007669"/>
    <property type="project" value="UniProtKB-UniRule"/>
</dbReference>
<keyword evidence="11 15" id="KW-0234">DNA repair</keyword>
<comment type="miscellaneous">
    <text evidence="15">In the RecBCD complex, RecB has a slow 3'-5' helicase, an exonuclease activity and loads RecA onto ssDNA, RecD has a fast 5'-3' helicase activity, while RecC stimulates the ATPase and processivity of the RecB helicase and contributes to recognition of the Chi site.</text>
</comment>
<dbReference type="STRING" id="1419482.SAMN05444266_109211"/>
<comment type="cofactor">
    <cofactor evidence="15">
        <name>Mg(2+)</name>
        <dbReference type="ChEBI" id="CHEBI:18420"/>
    </cofactor>
    <text evidence="15">Binds 1 Mg(2+) ion per subunit.</text>
</comment>
<dbReference type="EMBL" id="FRBL01000009">
    <property type="protein sequence ID" value="SHM61842.1"/>
    <property type="molecule type" value="Genomic_DNA"/>
</dbReference>
<accession>A0A1M7K971</accession>
<evidence type="ECO:0000256" key="11">
    <source>
        <dbReference type="ARBA" id="ARBA00023204"/>
    </source>
</evidence>
<dbReference type="HAMAP" id="MF_01485">
    <property type="entry name" value="RecB"/>
    <property type="match status" value="1"/>
</dbReference>
<dbReference type="CDD" id="cd22352">
    <property type="entry name" value="RecB_C-like"/>
    <property type="match status" value="1"/>
</dbReference>
<dbReference type="InterPro" id="IPR014017">
    <property type="entry name" value="DNA_helicase_UvrD-like_C"/>
</dbReference>
<keyword evidence="20" id="KW-1185">Reference proteome</keyword>
<dbReference type="GO" id="GO:0008854">
    <property type="term" value="F:exodeoxyribonuclease V activity"/>
    <property type="evidence" value="ECO:0007669"/>
    <property type="project" value="UniProtKB-EC"/>
</dbReference>
<dbReference type="Pfam" id="PF00580">
    <property type="entry name" value="UvrD-helicase"/>
    <property type="match status" value="1"/>
</dbReference>
<dbReference type="OrthoDB" id="9810135at2"/>
<proteinExistence type="inferred from homology"/>
<evidence type="ECO:0000256" key="15">
    <source>
        <dbReference type="HAMAP-Rule" id="MF_01485"/>
    </source>
</evidence>
<evidence type="ECO:0000259" key="17">
    <source>
        <dbReference type="PROSITE" id="PS51198"/>
    </source>
</evidence>
<organism evidence="19 20">
    <name type="scientific">Chitinophaga jiangningensis</name>
    <dbReference type="NCBI Taxonomy" id="1419482"/>
    <lineage>
        <taxon>Bacteria</taxon>
        <taxon>Pseudomonadati</taxon>
        <taxon>Bacteroidota</taxon>
        <taxon>Chitinophagia</taxon>
        <taxon>Chitinophagales</taxon>
        <taxon>Chitinophagaceae</taxon>
        <taxon>Chitinophaga</taxon>
    </lineage>
</organism>
<keyword evidence="4 15" id="KW-0227">DNA damage</keyword>
<keyword evidence="5 15" id="KW-0378">Hydrolase</keyword>
<dbReference type="Gene3D" id="3.40.50.300">
    <property type="entry name" value="P-loop containing nucleotide triphosphate hydrolases"/>
    <property type="match status" value="2"/>
</dbReference>
<dbReference type="InterPro" id="IPR000212">
    <property type="entry name" value="DNA_helicase_UvrD/REP"/>
</dbReference>
<dbReference type="RefSeq" id="WP_083550658.1">
    <property type="nucleotide sequence ID" value="NZ_FRBL01000009.1"/>
</dbReference>
<evidence type="ECO:0000256" key="13">
    <source>
        <dbReference type="ARBA" id="ARBA00034617"/>
    </source>
</evidence>
<dbReference type="PROSITE" id="PS51217">
    <property type="entry name" value="UVRD_HELICASE_CTER"/>
    <property type="match status" value="1"/>
</dbReference>
<feature type="domain" description="UvrD-like helicase ATP-binding" evidence="17">
    <location>
        <begin position="3"/>
        <end position="443"/>
    </location>
</feature>
<dbReference type="GO" id="GO:0005524">
    <property type="term" value="F:ATP binding"/>
    <property type="evidence" value="ECO:0007669"/>
    <property type="project" value="UniProtKB-UniRule"/>
</dbReference>
<comment type="subunit">
    <text evidence="15">Heterotrimer of RecB, RecC and RecD. All subunits contribute to DNA-binding. Interacts with RecA.</text>
</comment>
<keyword evidence="1 15" id="KW-0540">Nuclease</keyword>
<feature type="domain" description="UvrD-like helicase C-terminal" evidence="18">
    <location>
        <begin position="467"/>
        <end position="728"/>
    </location>
</feature>
<evidence type="ECO:0000256" key="6">
    <source>
        <dbReference type="ARBA" id="ARBA00022806"/>
    </source>
</evidence>
<feature type="binding site" evidence="15">
    <location>
        <position position="1030"/>
    </location>
    <ligand>
        <name>Mg(2+)</name>
        <dbReference type="ChEBI" id="CHEBI:18420"/>
    </ligand>
</feature>
<keyword evidence="8 15" id="KW-0067">ATP-binding</keyword>
<reference evidence="19 20" key="1">
    <citation type="submission" date="2016-11" db="EMBL/GenBank/DDBJ databases">
        <authorList>
            <person name="Jaros S."/>
            <person name="Januszkiewicz K."/>
            <person name="Wedrychowicz H."/>
        </authorList>
    </citation>
    <scope>NUCLEOTIDE SEQUENCE [LARGE SCALE GENOMIC DNA]</scope>
    <source>
        <strain evidence="19 20">DSM 27406</strain>
    </source>
</reference>
<keyword evidence="9 15" id="KW-0460">Magnesium</keyword>
<dbReference type="InterPro" id="IPR027417">
    <property type="entry name" value="P-loop_NTPase"/>
</dbReference>
<evidence type="ECO:0000256" key="10">
    <source>
        <dbReference type="ARBA" id="ARBA00023125"/>
    </source>
</evidence>
<sequence>MTTERYKNFEVTTVPMEGSNLIEASAGTGKTYSIGILVLRLVLEKQISVKEILMVTFTKAAVAELKERIRKFMRQAYQVSFGFPVDNDDIINLVLEAGEKSDPESVNKLLRDAVLLLDEISVLTIHSFCQQILNEYAFETDQLFGAEMVPDTSPIVERELNKFWRRQITTLHPELLQLIWQEDMRARMQNVLEQHMSGKKYLGYEEGYNYHVGAAKQEEWQQAYQQLATQLTDITTQLHDYICRHTTDLTNSCNKNTHAKKAFAEVIAVPEAFVAAVRAKKNSSKPPGYLTELFPEVLEYIDQQEAVEEEIRKLVAGIHHRLNCFAISVVASGVNGYMTRNNILGYDDLIINLNNALVKRDNPELVAKLQEKYKAVFIDEFQDTDRLQYEIFDRAFGRHTTLFYIGDPKQSIYAWRKADIYTYFSARNNVQHLYNMNYNRRSSEPMIRAMNQFFMPSPDFDTFCFKDEKDSIEYINVDSPENNNKGLLYKAAQPDIPITIYEGGNKSEIAAAVAAQIGHLLMDPGYHIAADGQSRAITPADIGILVRTGKEGAEVKQKLAKLGIPAVSIDEIKILGSMEALEIYYLLEAMETPDRSTINRALLSALTGFSVDDILHLDDELVVVCFGKYREQADRNGVYTALMAFLADFGVRNNLMKDNNGERILTNLLQVIEIVHQVQSRRNLSMRDLISWLKRGIDGMFVEGDEYTQRMESDEEAVKIVTIHKSKGLAYNIVFAPYLDFSQKDNHEFVSFRDPVTGDYISTEEERQTEEQRRAYHQQQEQENRRLIYVAITRAVYKCYIFRNTYYKESSLTAFTQELSSFGRDTTLIEFATSLPEKPEHHYRKYKAQEAPVAAKREVFFHLKEEYWRKLSYTMLAAKAEQKRIPRGDTAADAYDEFIFNTLRRGAKTGNLLHFIFENISFSDNNKWEHWIKAAIEKFLPGQEETYLPMLLQLVQHVVKAPLHAGSQRFQLSSVSRDKRMAEFEFDFPVPVFQLNELNELSEQGQAVSIKRFAELGGQELEGIMNGKIDLFFEHDGRYYVLDWKSNYLGDRPEDYQRASLEAEMNHNNYHLQYLIYTVAVKKYLETRLPEFDYERHFGGVFYLFIRGVRHHGESGIYYTKPALEKIERLERIIAG</sequence>
<dbReference type="Proteomes" id="UP000184420">
    <property type="component" value="Unassembled WGS sequence"/>
</dbReference>
<dbReference type="InterPro" id="IPR011604">
    <property type="entry name" value="PDDEXK-like_dom_sf"/>
</dbReference>
<dbReference type="EC" id="3.1.11.5" evidence="15"/>
<evidence type="ECO:0000256" key="5">
    <source>
        <dbReference type="ARBA" id="ARBA00022801"/>
    </source>
</evidence>
<feature type="binding site" evidence="15">
    <location>
        <position position="914"/>
    </location>
    <ligand>
        <name>Mg(2+)</name>
        <dbReference type="ChEBI" id="CHEBI:18420"/>
    </ligand>
</feature>
<dbReference type="GO" id="GO:0043138">
    <property type="term" value="F:3'-5' DNA helicase activity"/>
    <property type="evidence" value="ECO:0007669"/>
    <property type="project" value="UniProtKB-UniRule"/>
</dbReference>
<protein>
    <recommendedName>
        <fullName evidence="15">RecBCD enzyme subunit RecB</fullName>
        <ecNumber evidence="15">3.1.11.5</ecNumber>
        <ecNumber evidence="15">5.6.2.4</ecNumber>
    </recommendedName>
    <alternativeName>
        <fullName evidence="15">DNA 3'-5' helicase subunit RecB</fullName>
    </alternativeName>
    <alternativeName>
        <fullName evidence="15">Exonuclease V subunit RecB</fullName>
        <shortName evidence="15">ExoV subunit RecB</shortName>
    </alternativeName>
    <alternativeName>
        <fullName evidence="15">Helicase/nuclease RecBCD subunit RecB</fullName>
    </alternativeName>
</protein>
<evidence type="ECO:0000259" key="18">
    <source>
        <dbReference type="PROSITE" id="PS51217"/>
    </source>
</evidence>
<evidence type="ECO:0000256" key="12">
    <source>
        <dbReference type="ARBA" id="ARBA00023235"/>
    </source>
</evidence>
<dbReference type="InterPro" id="IPR011335">
    <property type="entry name" value="Restrct_endonuc-II-like"/>
</dbReference>
<dbReference type="GO" id="GO:0016887">
    <property type="term" value="F:ATP hydrolysis activity"/>
    <property type="evidence" value="ECO:0007669"/>
    <property type="project" value="RHEA"/>
</dbReference>
<evidence type="ECO:0000256" key="7">
    <source>
        <dbReference type="ARBA" id="ARBA00022839"/>
    </source>
</evidence>
<feature type="active site" description="For nuclease activity" evidence="15">
    <location>
        <position position="1043"/>
    </location>
</feature>
<dbReference type="GO" id="GO:0000287">
    <property type="term" value="F:magnesium ion binding"/>
    <property type="evidence" value="ECO:0007669"/>
    <property type="project" value="UniProtKB-UniRule"/>
</dbReference>
<evidence type="ECO:0000256" key="4">
    <source>
        <dbReference type="ARBA" id="ARBA00022763"/>
    </source>
</evidence>
<dbReference type="InterPro" id="IPR038726">
    <property type="entry name" value="PDDEXK_AddAB-type"/>
</dbReference>
<feature type="region of interest" description="Nuclease activity, interacts with RecD and RecA" evidence="15">
    <location>
        <begin position="867"/>
        <end position="1136"/>
    </location>
</feature>
<comment type="function">
    <text evidence="15">A helicase/nuclease that prepares dsDNA breaks (DSB) for recombinational DNA repair. Binds to DSBs and unwinds DNA via a highly rapid and processive ATP-dependent bidirectional helicase activity. Unwinds dsDNA until it encounters a Chi (crossover hotspot instigator) sequence from the 3' direction. Cuts ssDNA a few nucleotides 3' to the Chi site. The properties and activities of the enzyme are changed at Chi. The Chi-altered holoenzyme produces a long 3'-ssDNA overhang and facilitates RecA-binding to the ssDNA for homologous DNA recombination and repair. Holoenzyme degrades any linearized DNA that is unable to undergo homologous recombination. In the holoenzyme this subunit contributes ATPase, 3'-5' helicase, exonuclease activity and loads RecA onto ssDNA.</text>
</comment>
<dbReference type="PANTHER" id="PTHR11070">
    <property type="entry name" value="UVRD / RECB / PCRA DNA HELICASE FAMILY MEMBER"/>
    <property type="match status" value="1"/>
</dbReference>
<evidence type="ECO:0000256" key="16">
    <source>
        <dbReference type="PROSITE-ProRule" id="PRU00560"/>
    </source>
</evidence>
<dbReference type="Gene3D" id="1.10.486.10">
    <property type="entry name" value="PCRA, domain 4"/>
    <property type="match status" value="1"/>
</dbReference>
<dbReference type="Gene3D" id="1.10.3170.10">
    <property type="entry name" value="Recbcd, chain B, domain 2"/>
    <property type="match status" value="1"/>
</dbReference>
<comment type="catalytic activity">
    <reaction evidence="13 15">
        <text>Couples ATP hydrolysis with the unwinding of duplex DNA by translocating in the 3'-5' direction.</text>
        <dbReference type="EC" id="5.6.2.4"/>
    </reaction>
</comment>
<dbReference type="Gene3D" id="3.90.320.10">
    <property type="match status" value="1"/>
</dbReference>
<keyword evidence="7 15" id="KW-0269">Exonuclease</keyword>
<evidence type="ECO:0000256" key="9">
    <source>
        <dbReference type="ARBA" id="ARBA00022842"/>
    </source>
</evidence>
<evidence type="ECO:0000256" key="3">
    <source>
        <dbReference type="ARBA" id="ARBA00022741"/>
    </source>
</evidence>
<evidence type="ECO:0000256" key="14">
    <source>
        <dbReference type="ARBA" id="ARBA00048988"/>
    </source>
</evidence>